<dbReference type="HOGENOM" id="CLU_041125_3_1_11"/>
<protein>
    <submittedName>
        <fullName evidence="2">Transposase</fullName>
    </submittedName>
</protein>
<accession>Q2JB43</accession>
<organism evidence="2 3">
    <name type="scientific">Frankia casuarinae (strain DSM 45818 / CECT 9043 / HFP020203 / CcI3)</name>
    <dbReference type="NCBI Taxonomy" id="106370"/>
    <lineage>
        <taxon>Bacteria</taxon>
        <taxon>Bacillati</taxon>
        <taxon>Actinomycetota</taxon>
        <taxon>Actinomycetes</taxon>
        <taxon>Frankiales</taxon>
        <taxon>Frankiaceae</taxon>
        <taxon>Frankia</taxon>
    </lineage>
</organism>
<evidence type="ECO:0000256" key="1">
    <source>
        <dbReference type="SAM" id="MobiDB-lite"/>
    </source>
</evidence>
<proteinExistence type="predicted"/>
<dbReference type="eggNOG" id="COG3415">
    <property type="taxonomic scope" value="Bacteria"/>
</dbReference>
<evidence type="ECO:0000313" key="3">
    <source>
        <dbReference type="Proteomes" id="UP000001937"/>
    </source>
</evidence>
<dbReference type="Proteomes" id="UP000001937">
    <property type="component" value="Chromosome"/>
</dbReference>
<gene>
    <name evidence="2" type="ordered locus">Francci3_2127</name>
</gene>
<dbReference type="SUPFAM" id="SSF46689">
    <property type="entry name" value="Homeodomain-like"/>
    <property type="match status" value="1"/>
</dbReference>
<dbReference type="InterPro" id="IPR009057">
    <property type="entry name" value="Homeodomain-like_sf"/>
</dbReference>
<dbReference type="EMBL" id="CP000249">
    <property type="protein sequence ID" value="ABD11499.1"/>
    <property type="molecule type" value="Genomic_DNA"/>
</dbReference>
<dbReference type="PhylomeDB" id="Q2JB43"/>
<sequence>MARPVRARRLTDEEGQRLQAIARRGKHGAIRVRRALIIMASASGTPVPAIARLVAADEDTVRGVIHRFNEIGLDALDPRWAGGRPRLISSDDEVFAVATARTRPERLGQPFTHWSLRKLAAYLADNPDRTVTIGRERLRQLLHHHRISFPRTRTWKESTDPDKNRKLDRIEYLTGTCPNRCFAFDQFGPLLKRPGFVRAAPTQTGTTRTRQPSAPPTLQRQGRR</sequence>
<reference evidence="2 3" key="1">
    <citation type="journal article" date="2007" name="Genome Res.">
        <title>Genome characteristics of facultatively symbiotic Frankia sp. strains reflect host range and host plant biogeography.</title>
        <authorList>
            <person name="Normand P."/>
            <person name="Lapierre P."/>
            <person name="Tisa L.S."/>
            <person name="Gogarten J.P."/>
            <person name="Alloisio N."/>
            <person name="Bagnarol E."/>
            <person name="Bassi C.A."/>
            <person name="Berry A.M."/>
            <person name="Bickhart D.M."/>
            <person name="Choisne N."/>
            <person name="Couloux A."/>
            <person name="Cournoyer B."/>
            <person name="Cruveiller S."/>
            <person name="Daubin V."/>
            <person name="Demange N."/>
            <person name="Francino M.P."/>
            <person name="Goltsman E."/>
            <person name="Huang Y."/>
            <person name="Kopp O.R."/>
            <person name="Labarre L."/>
            <person name="Lapidus A."/>
            <person name="Lavire C."/>
            <person name="Marechal J."/>
            <person name="Martinez M."/>
            <person name="Mastronunzio J.E."/>
            <person name="Mullin B.C."/>
            <person name="Niemann J."/>
            <person name="Pujic P."/>
            <person name="Rawnsley T."/>
            <person name="Rouy Z."/>
            <person name="Schenowitz C."/>
            <person name="Sellstedt A."/>
            <person name="Tavares F."/>
            <person name="Tomkins J.P."/>
            <person name="Vallenet D."/>
            <person name="Valverde C."/>
            <person name="Wall L.G."/>
            <person name="Wang Y."/>
            <person name="Medigue C."/>
            <person name="Benson D.R."/>
        </authorList>
    </citation>
    <scope>NUCLEOTIDE SEQUENCE [LARGE SCALE GENOMIC DNA]</scope>
    <source>
        <strain evidence="3">DSM 45818 / CECT 9043 / CcI3</strain>
    </source>
</reference>
<feature type="compositionally biased region" description="Low complexity" evidence="1">
    <location>
        <begin position="200"/>
        <end position="212"/>
    </location>
</feature>
<feature type="region of interest" description="Disordered" evidence="1">
    <location>
        <begin position="200"/>
        <end position="224"/>
    </location>
</feature>
<evidence type="ECO:0000313" key="2">
    <source>
        <dbReference type="EMBL" id="ABD11499.1"/>
    </source>
</evidence>
<dbReference type="AlphaFoldDB" id="Q2JB43"/>
<keyword evidence="3" id="KW-1185">Reference proteome</keyword>
<dbReference type="KEGG" id="fra:Francci3_2127"/>
<name>Q2JB43_FRACC</name>
<dbReference type="STRING" id="106370.Francci3_2127"/>
<dbReference type="Pfam" id="PF13551">
    <property type="entry name" value="HTH_29"/>
    <property type="match status" value="1"/>
</dbReference>